<reference evidence="3" key="1">
    <citation type="submission" date="2015-07" db="EMBL/GenBank/DDBJ databases">
        <title>Genome Of Nitrogen-Fixing Cyanobacterium Nostoc piscinale CENA21 From Solimoes/Amazon River Floodplain Sediments And Comparative Genomics To Uncover Biosynthetic Natural Products Potential.</title>
        <authorList>
            <person name="Leao T.F."/>
            <person name="Leao P.N."/>
            <person name="Guimaraes P.I."/>
            <person name="de Melo A.G.C."/>
            <person name="Ramos R.T.J."/>
            <person name="Silva A."/>
            <person name="Fiore M.F."/>
            <person name="Schneider M.P.C."/>
        </authorList>
    </citation>
    <scope>NUCLEOTIDE SEQUENCE [LARGE SCALE GENOMIC DNA]</scope>
    <source>
        <strain evidence="3">CENA21</strain>
    </source>
</reference>
<dbReference type="GO" id="GO:0003676">
    <property type="term" value="F:nucleic acid binding"/>
    <property type="evidence" value="ECO:0007669"/>
    <property type="project" value="InterPro"/>
</dbReference>
<dbReference type="InterPro" id="IPR011545">
    <property type="entry name" value="DEAD/DEAH_box_helicase_dom"/>
</dbReference>
<dbReference type="GO" id="GO:0005524">
    <property type="term" value="F:ATP binding"/>
    <property type="evidence" value="ECO:0007669"/>
    <property type="project" value="InterPro"/>
</dbReference>
<dbReference type="EMBL" id="CP012036">
    <property type="protein sequence ID" value="ALF55425.1"/>
    <property type="molecule type" value="Genomic_DNA"/>
</dbReference>
<dbReference type="GO" id="GO:0004386">
    <property type="term" value="F:helicase activity"/>
    <property type="evidence" value="ECO:0007669"/>
    <property type="project" value="UniProtKB-KW"/>
</dbReference>
<evidence type="ECO:0000259" key="1">
    <source>
        <dbReference type="PROSITE" id="PS51192"/>
    </source>
</evidence>
<dbReference type="PATRIC" id="fig|224013.5.peg.6122"/>
<dbReference type="Proteomes" id="UP000062645">
    <property type="component" value="Chromosome"/>
</dbReference>
<keyword evidence="2" id="KW-0347">Helicase</keyword>
<dbReference type="InterPro" id="IPR006555">
    <property type="entry name" value="ATP-dep_Helicase_C"/>
</dbReference>
<keyword evidence="2" id="KW-0547">Nucleotide-binding</keyword>
<keyword evidence="2" id="KW-0378">Hydrolase</keyword>
<dbReference type="SUPFAM" id="SSF52540">
    <property type="entry name" value="P-loop containing nucleoside triphosphate hydrolases"/>
    <property type="match status" value="2"/>
</dbReference>
<dbReference type="GO" id="GO:0016818">
    <property type="term" value="F:hydrolase activity, acting on acid anhydrides, in phosphorus-containing anhydrides"/>
    <property type="evidence" value="ECO:0007669"/>
    <property type="project" value="InterPro"/>
</dbReference>
<proteinExistence type="predicted"/>
<dbReference type="GO" id="GO:0006139">
    <property type="term" value="P:nucleobase-containing compound metabolic process"/>
    <property type="evidence" value="ECO:0007669"/>
    <property type="project" value="InterPro"/>
</dbReference>
<evidence type="ECO:0000313" key="2">
    <source>
        <dbReference type="EMBL" id="ALF55425.1"/>
    </source>
</evidence>
<protein>
    <submittedName>
        <fullName evidence="2">Helicase</fullName>
    </submittedName>
</protein>
<dbReference type="KEGG" id="npz:ACX27_25535"/>
<sequence length="838" mass="95155">MADFKKLRESKTQPTVIDPIAIFRRLPPIPGFKDIYTSQAEVLSDWFNRRNERDLVIKLHTGGGKTLVALLIAQSILNEHREPVIYLSPTDQLVEQTLAKAKEYNIPAVGYGKNFAEEFLSGKSVLICTYQALFNGISRFGVRGIKPALSVAAIILDDAHVAFSTMRDIFTLRLERINNQEDYASLTNIFRSDFEKLGKLGTFDDIVSGKPASGILEVPYWSWKARSEQARELLRYKADDYKFVWPFLRDNFNYCHCLINQNTFVITPIFPFVDIIPTFADCPRRIFMSATISDDSAIVRTFDANPDSISKPITSHSLAGVSERMILAPELMSFSEKDVSNILQELVKEIPKNKMGTVILVPSKVAAQQWQNIAIHSDTPEKVAIDVKKLQEGTSYGPFVFANRYDGIDLPGSACRLLVLSGLPRGSSEYDQYRANTFAGGSELTSTLAQRIEQGMGRGARGSGDYCVVILTGQELTAWVGRSASLKFLTRSTRAQLEMGVEISKNATNKEYLYETIMQCLNREKDWIEYHAETLAELTESEEEDKNSLTQAAVERKVFKLIRDGYFEKAIHKLEKYWQDSAELDIKNRGWLKQQAARAAYYWEKTDLSQQLQQQAYADNYNLLRPQVIPPYVALTNPGRQAEAIVDQISNYKLHRRGYMLWFRQTISDLVPEAPANRFEEALEYLGLMLGFRAERPEKIYAKGPDVLWLLDDKLGLVIEAKSRKYENNPLNKDNYGQLLTSVEWFKKEYPTYSCIPVSVHPNINTTKAIVVNDSKALTLNKLNQLITDIGLLIKELCESKVSEEQLVIRCEQFLAQSKLKPELLVEEYLIPFSVAET</sequence>
<name>A0A0M5MHR0_9NOSO</name>
<dbReference type="InterPro" id="IPR014001">
    <property type="entry name" value="Helicase_ATP-bd"/>
</dbReference>
<reference evidence="2 3" key="2">
    <citation type="journal article" date="2016" name="Genome Announc.">
        <title>Draft Genome Sequence of the N2-Fixing Cyanobacterium Nostoc piscinale CENA21, Isolated from the Brazilian Amazon Floodplain.</title>
        <authorList>
            <person name="Leao T."/>
            <person name="Guimaraes P.I."/>
            <person name="de Melo A.G."/>
            <person name="Ramos R.T."/>
            <person name="Leao P.N."/>
            <person name="Silva A."/>
            <person name="Fiore M.F."/>
            <person name="Schneider M.P."/>
        </authorList>
    </citation>
    <scope>NUCLEOTIDE SEQUENCE [LARGE SCALE GENOMIC DNA]</scope>
    <source>
        <strain evidence="2 3">CENA21</strain>
    </source>
</reference>
<dbReference type="InterPro" id="IPR027417">
    <property type="entry name" value="P-loop_NTPase"/>
</dbReference>
<dbReference type="Pfam" id="PF00270">
    <property type="entry name" value="DEAD"/>
    <property type="match status" value="1"/>
</dbReference>
<organism evidence="2 3">
    <name type="scientific">Nostoc piscinale CENA21</name>
    <dbReference type="NCBI Taxonomy" id="224013"/>
    <lineage>
        <taxon>Bacteria</taxon>
        <taxon>Bacillati</taxon>
        <taxon>Cyanobacteriota</taxon>
        <taxon>Cyanophyceae</taxon>
        <taxon>Nostocales</taxon>
        <taxon>Nostocaceae</taxon>
        <taxon>Nostoc</taxon>
    </lineage>
</organism>
<dbReference type="SMART" id="SM00487">
    <property type="entry name" value="DEXDc"/>
    <property type="match status" value="1"/>
</dbReference>
<feature type="domain" description="Helicase ATP-binding" evidence="1">
    <location>
        <begin position="46"/>
        <end position="310"/>
    </location>
</feature>
<dbReference type="PROSITE" id="PS51192">
    <property type="entry name" value="HELICASE_ATP_BIND_1"/>
    <property type="match status" value="1"/>
</dbReference>
<dbReference type="OrthoDB" id="366844at2"/>
<evidence type="ECO:0000313" key="3">
    <source>
        <dbReference type="Proteomes" id="UP000062645"/>
    </source>
</evidence>
<dbReference type="Gene3D" id="3.40.50.300">
    <property type="entry name" value="P-loop containing nucleotide triphosphate hydrolases"/>
    <property type="match status" value="2"/>
</dbReference>
<dbReference type="RefSeq" id="WP_062296568.1">
    <property type="nucleotide sequence ID" value="NZ_CP012036.1"/>
</dbReference>
<dbReference type="STRING" id="224013.ACX27_25535"/>
<accession>A0A0M5MHR0</accession>
<dbReference type="AlphaFoldDB" id="A0A0M5MHR0"/>
<gene>
    <name evidence="2" type="ORF">ACX27_25535</name>
</gene>
<dbReference type="SMART" id="SM00491">
    <property type="entry name" value="HELICc2"/>
    <property type="match status" value="1"/>
</dbReference>
<keyword evidence="2" id="KW-0067">ATP-binding</keyword>
<keyword evidence="3" id="KW-1185">Reference proteome</keyword>